<gene>
    <name evidence="1" type="ORF">Lalb_Chr12g0208351</name>
</gene>
<dbReference type="Proteomes" id="UP000447434">
    <property type="component" value="Chromosome 12"/>
</dbReference>
<comment type="caution">
    <text evidence="1">The sequence shown here is derived from an EMBL/GenBank/DDBJ whole genome shotgun (WGS) entry which is preliminary data.</text>
</comment>
<evidence type="ECO:0000313" key="1">
    <source>
        <dbReference type="EMBL" id="KAE9603232.1"/>
    </source>
</evidence>
<accession>A0A6A4PP11</accession>
<keyword evidence="2" id="KW-1185">Reference proteome</keyword>
<sequence>MGSFFENVQNQCTLFGCSVASQQCWRLTSINNFKWRETDSRMFGRVVPKLNQGKMSKLPIRL</sequence>
<name>A0A6A4PP11_LUPAL</name>
<proteinExistence type="predicted"/>
<dbReference type="EMBL" id="WOCE01000012">
    <property type="protein sequence ID" value="KAE9603232.1"/>
    <property type="molecule type" value="Genomic_DNA"/>
</dbReference>
<dbReference type="AlphaFoldDB" id="A0A6A4PP11"/>
<reference evidence="2" key="1">
    <citation type="journal article" date="2020" name="Nat. Commun.">
        <title>Genome sequence of the cluster root forming white lupin.</title>
        <authorList>
            <person name="Hufnagel B."/>
            <person name="Marques A."/>
            <person name="Soriano A."/>
            <person name="Marques L."/>
            <person name="Divol F."/>
            <person name="Doumas P."/>
            <person name="Sallet E."/>
            <person name="Mancinotti D."/>
            <person name="Carrere S."/>
            <person name="Marande W."/>
            <person name="Arribat S."/>
            <person name="Keller J."/>
            <person name="Huneau C."/>
            <person name="Blein T."/>
            <person name="Aime D."/>
            <person name="Laguerre M."/>
            <person name="Taylor J."/>
            <person name="Schubert V."/>
            <person name="Nelson M."/>
            <person name="Geu-Flores F."/>
            <person name="Crespi M."/>
            <person name="Gallardo-Guerrero K."/>
            <person name="Delaux P.-M."/>
            <person name="Salse J."/>
            <person name="Berges H."/>
            <person name="Guyot R."/>
            <person name="Gouzy J."/>
            <person name="Peret B."/>
        </authorList>
    </citation>
    <scope>NUCLEOTIDE SEQUENCE [LARGE SCALE GENOMIC DNA]</scope>
    <source>
        <strain evidence="2">cv. Amiga</strain>
    </source>
</reference>
<organism evidence="1 2">
    <name type="scientific">Lupinus albus</name>
    <name type="common">White lupine</name>
    <name type="synonym">Lupinus termis</name>
    <dbReference type="NCBI Taxonomy" id="3870"/>
    <lineage>
        <taxon>Eukaryota</taxon>
        <taxon>Viridiplantae</taxon>
        <taxon>Streptophyta</taxon>
        <taxon>Embryophyta</taxon>
        <taxon>Tracheophyta</taxon>
        <taxon>Spermatophyta</taxon>
        <taxon>Magnoliopsida</taxon>
        <taxon>eudicotyledons</taxon>
        <taxon>Gunneridae</taxon>
        <taxon>Pentapetalae</taxon>
        <taxon>rosids</taxon>
        <taxon>fabids</taxon>
        <taxon>Fabales</taxon>
        <taxon>Fabaceae</taxon>
        <taxon>Papilionoideae</taxon>
        <taxon>50 kb inversion clade</taxon>
        <taxon>genistoids sensu lato</taxon>
        <taxon>core genistoids</taxon>
        <taxon>Genisteae</taxon>
        <taxon>Lupinus</taxon>
    </lineage>
</organism>
<evidence type="ECO:0000313" key="2">
    <source>
        <dbReference type="Proteomes" id="UP000447434"/>
    </source>
</evidence>
<protein>
    <submittedName>
        <fullName evidence="1">Uncharacterized protein</fullName>
    </submittedName>
</protein>